<dbReference type="InterPro" id="IPR013094">
    <property type="entry name" value="AB_hydrolase_3"/>
</dbReference>
<reference evidence="3 4" key="1">
    <citation type="journal article" date="2018" name="Mol. Biol. Evol.">
        <title>Broad Genomic Sampling Reveals a Smut Pathogenic Ancestry of the Fungal Clade Ustilaginomycotina.</title>
        <authorList>
            <person name="Kijpornyongpan T."/>
            <person name="Mondo S.J."/>
            <person name="Barry K."/>
            <person name="Sandor L."/>
            <person name="Lee J."/>
            <person name="Lipzen A."/>
            <person name="Pangilinan J."/>
            <person name="LaButti K."/>
            <person name="Hainaut M."/>
            <person name="Henrissat B."/>
            <person name="Grigoriev I.V."/>
            <person name="Spatafora J.W."/>
            <person name="Aime M.C."/>
        </authorList>
    </citation>
    <scope>NUCLEOTIDE SEQUENCE [LARGE SCALE GENOMIC DNA]</scope>
    <source>
        <strain evidence="3 4">MCA 4718</strain>
    </source>
</reference>
<dbReference type="SUPFAM" id="SSF53474">
    <property type="entry name" value="alpha/beta-Hydrolases"/>
    <property type="match status" value="1"/>
</dbReference>
<keyword evidence="1 3" id="KW-0378">Hydrolase</keyword>
<dbReference type="GO" id="GO:0016787">
    <property type="term" value="F:hydrolase activity"/>
    <property type="evidence" value="ECO:0007669"/>
    <property type="project" value="UniProtKB-KW"/>
</dbReference>
<sequence length="338" mass="37098">MSDTANNSVAGARRAPSSAPLQVHAWSIEYIRLKAFALAIRTVIGGLSPIAELFFQKVPKEVEKVKTSIPSRQPGRSIKVHIYTPKDAPQGKKLPVHLNLHGSGFVIPSLGSDAEFCGEMAKRLECVVIDCDYRKAPEHPAPAQMQDAEDCILWALTQDSKYDISRASVGGFSAGANLALCVAGLHGDHLTACISFYPPTDFQVSRYRKEAPEKHSAAIPPAVSKFFDRCYLVAGTDRADPTVSPVEQDTKKFPPHVWVMCATGDTLYHDGEKFIEKLVKEGHPDARFHKITGEGHAFDKFAKSGTPTAQKKTEVYDAAMQMVHDSWKDSPRREGAKL</sequence>
<evidence type="ECO:0000256" key="1">
    <source>
        <dbReference type="ARBA" id="ARBA00022801"/>
    </source>
</evidence>
<name>A0A316UEU7_9BASI</name>
<keyword evidence="4" id="KW-1185">Reference proteome</keyword>
<feature type="domain" description="Alpha/beta hydrolase fold-3" evidence="2">
    <location>
        <begin position="98"/>
        <end position="298"/>
    </location>
</feature>
<protein>
    <submittedName>
        <fullName evidence="3">Alpha/beta-hydrolase</fullName>
    </submittedName>
</protein>
<dbReference type="STRING" id="1684307.A0A316UEU7"/>
<organism evidence="3 4">
    <name type="scientific">Pseudomicrostroma glucosiphilum</name>
    <dbReference type="NCBI Taxonomy" id="1684307"/>
    <lineage>
        <taxon>Eukaryota</taxon>
        <taxon>Fungi</taxon>
        <taxon>Dikarya</taxon>
        <taxon>Basidiomycota</taxon>
        <taxon>Ustilaginomycotina</taxon>
        <taxon>Exobasidiomycetes</taxon>
        <taxon>Microstromatales</taxon>
        <taxon>Microstromatales incertae sedis</taxon>
        <taxon>Pseudomicrostroma</taxon>
    </lineage>
</organism>
<gene>
    <name evidence="3" type="ORF">BCV69DRAFT_8940</name>
</gene>
<dbReference type="RefSeq" id="XP_025350912.1">
    <property type="nucleotide sequence ID" value="XM_025495618.1"/>
</dbReference>
<dbReference type="Proteomes" id="UP000245942">
    <property type="component" value="Unassembled WGS sequence"/>
</dbReference>
<dbReference type="Pfam" id="PF07859">
    <property type="entry name" value="Abhydrolase_3"/>
    <property type="match status" value="1"/>
</dbReference>
<dbReference type="PANTHER" id="PTHR48081:SF8">
    <property type="entry name" value="ALPHA_BETA HYDROLASE FOLD-3 DOMAIN-CONTAINING PROTEIN-RELATED"/>
    <property type="match status" value="1"/>
</dbReference>
<dbReference type="InterPro" id="IPR029058">
    <property type="entry name" value="AB_hydrolase_fold"/>
</dbReference>
<dbReference type="InterPro" id="IPR050300">
    <property type="entry name" value="GDXG_lipolytic_enzyme"/>
</dbReference>
<evidence type="ECO:0000313" key="4">
    <source>
        <dbReference type="Proteomes" id="UP000245942"/>
    </source>
</evidence>
<dbReference type="Gene3D" id="3.40.50.1820">
    <property type="entry name" value="alpha/beta hydrolase"/>
    <property type="match status" value="1"/>
</dbReference>
<evidence type="ECO:0000313" key="3">
    <source>
        <dbReference type="EMBL" id="PWN23752.1"/>
    </source>
</evidence>
<dbReference type="GeneID" id="37017352"/>
<accession>A0A316UEU7</accession>
<evidence type="ECO:0000259" key="2">
    <source>
        <dbReference type="Pfam" id="PF07859"/>
    </source>
</evidence>
<dbReference type="OrthoDB" id="408631at2759"/>
<dbReference type="AlphaFoldDB" id="A0A316UEU7"/>
<dbReference type="EMBL" id="KZ819321">
    <property type="protein sequence ID" value="PWN23752.1"/>
    <property type="molecule type" value="Genomic_DNA"/>
</dbReference>
<dbReference type="PANTHER" id="PTHR48081">
    <property type="entry name" value="AB HYDROLASE SUPERFAMILY PROTEIN C4A8.06C"/>
    <property type="match status" value="1"/>
</dbReference>
<proteinExistence type="predicted"/>